<name>A0ABX1YBF2_9BACL</name>
<keyword evidence="3" id="KW-1185">Reference proteome</keyword>
<dbReference type="RefSeq" id="WP_171716218.1">
    <property type="nucleotide sequence ID" value="NZ_WHOB01000016.1"/>
</dbReference>
<reference evidence="2 3" key="1">
    <citation type="submission" date="2019-10" db="EMBL/GenBank/DDBJ databases">
        <title>Description of Paenibacillus terricola sp. nov.</title>
        <authorList>
            <person name="Carlier A."/>
            <person name="Qi S."/>
        </authorList>
    </citation>
    <scope>NUCLEOTIDE SEQUENCE [LARGE SCALE GENOMIC DNA]</scope>
    <source>
        <strain evidence="2 3">LMG 31459</strain>
    </source>
</reference>
<proteinExistence type="predicted"/>
<gene>
    <name evidence="2" type="ORF">GC101_04325</name>
</gene>
<evidence type="ECO:0000256" key="1">
    <source>
        <dbReference type="SAM" id="SignalP"/>
    </source>
</evidence>
<sequence>MGMKRLKMMTSVLVVICAAGVLAGCKNEGSTVNNAAGVTADITAITAAGDTTGKATDDFTNNTAGEADGHTVALTLDMRGFYTGFTGLPGDYTMMDAAAHGYVVKHNLEVVAGRAVWDQFVAASAQGLNTGVRLATFHDNEEGISSSYSDLFFQDGKYYIFESADETGEPTPFSYLLTLRGKSGNPSRDTTVTLLTNDNKLTFDKYMTALYSSNTEVIKSVLPNQLISFQLD</sequence>
<organism evidence="2 3">
    <name type="scientific">Paenibacillus phytohabitans</name>
    <dbReference type="NCBI Taxonomy" id="2654978"/>
    <lineage>
        <taxon>Bacteria</taxon>
        <taxon>Bacillati</taxon>
        <taxon>Bacillota</taxon>
        <taxon>Bacilli</taxon>
        <taxon>Bacillales</taxon>
        <taxon>Paenibacillaceae</taxon>
        <taxon>Paenibacillus</taxon>
    </lineage>
</organism>
<dbReference type="Proteomes" id="UP000596857">
    <property type="component" value="Unassembled WGS sequence"/>
</dbReference>
<feature type="chain" id="PRO_5045342831" description="Lipoprotein" evidence="1">
    <location>
        <begin position="24"/>
        <end position="232"/>
    </location>
</feature>
<evidence type="ECO:0000313" key="2">
    <source>
        <dbReference type="EMBL" id="NOU78101.1"/>
    </source>
</evidence>
<keyword evidence="1" id="KW-0732">Signal</keyword>
<comment type="caution">
    <text evidence="2">The sequence shown here is derived from an EMBL/GenBank/DDBJ whole genome shotgun (WGS) entry which is preliminary data.</text>
</comment>
<dbReference type="EMBL" id="WHOB01000016">
    <property type="protein sequence ID" value="NOU78101.1"/>
    <property type="molecule type" value="Genomic_DNA"/>
</dbReference>
<evidence type="ECO:0000313" key="3">
    <source>
        <dbReference type="Proteomes" id="UP000596857"/>
    </source>
</evidence>
<protein>
    <recommendedName>
        <fullName evidence="4">Lipoprotein</fullName>
    </recommendedName>
</protein>
<dbReference type="PROSITE" id="PS51257">
    <property type="entry name" value="PROKAR_LIPOPROTEIN"/>
    <property type="match status" value="1"/>
</dbReference>
<accession>A0ABX1YBF2</accession>
<evidence type="ECO:0008006" key="4">
    <source>
        <dbReference type="Google" id="ProtNLM"/>
    </source>
</evidence>
<feature type="signal peptide" evidence="1">
    <location>
        <begin position="1"/>
        <end position="23"/>
    </location>
</feature>